<keyword evidence="2" id="KW-1185">Reference proteome</keyword>
<comment type="caution">
    <text evidence="1">The sequence shown here is derived from an EMBL/GenBank/DDBJ whole genome shotgun (WGS) entry which is preliminary data.</text>
</comment>
<evidence type="ECO:0000313" key="1">
    <source>
        <dbReference type="EMBL" id="KAJ2890974.1"/>
    </source>
</evidence>
<reference evidence="1" key="1">
    <citation type="submission" date="2022-07" db="EMBL/GenBank/DDBJ databases">
        <title>Phylogenomic reconstructions and comparative analyses of Kickxellomycotina fungi.</title>
        <authorList>
            <person name="Reynolds N.K."/>
            <person name="Stajich J.E."/>
            <person name="Barry K."/>
            <person name="Grigoriev I.V."/>
            <person name="Crous P."/>
            <person name="Smith M.E."/>
        </authorList>
    </citation>
    <scope>NUCLEOTIDE SEQUENCE</scope>
    <source>
        <strain evidence="1">CBS 190363</strain>
    </source>
</reference>
<protein>
    <submittedName>
        <fullName evidence="1">Uncharacterized protein</fullName>
    </submittedName>
</protein>
<sequence length="408" mass="43646">MTESTAALQWLAASQSEGEGGDALLDRMLDEFITADTAACSATTATAAFKALADQCRDAETRTRLTQRSSKLAEASSAMLKCIILSDPSPKSAESVDLLEQVLRCIGNLSIDNNEARSQLLACTGGIEAIAAALSLTKETPSLARAAFGAALNTALDSAECTKALLAAGALLPHLKALDFVPSDVWPIVCTGLDNLCEHDDACALFEQHAEYAASVLRTLGELADRLKKGSEEEGEEDSEEDSKLLRGAMRTLVWVLCETVEKSDVVRAQLCLPSTVLSVFDLLEFYLSAKNEQQPADAETRAENPYADAVTQAIVGISGHEQALTVLFPSQPLMSRLVSILTEQKRSDGMAAAAALCLGNMARSDEHCTQLVSQHPETVRTLISDWLIPRSVNVRTRHAASGLLKNL</sequence>
<proteinExistence type="predicted"/>
<organism evidence="1 2">
    <name type="scientific">Coemansia aciculifera</name>
    <dbReference type="NCBI Taxonomy" id="417176"/>
    <lineage>
        <taxon>Eukaryota</taxon>
        <taxon>Fungi</taxon>
        <taxon>Fungi incertae sedis</taxon>
        <taxon>Zoopagomycota</taxon>
        <taxon>Kickxellomycotina</taxon>
        <taxon>Kickxellomycetes</taxon>
        <taxon>Kickxellales</taxon>
        <taxon>Kickxellaceae</taxon>
        <taxon>Coemansia</taxon>
    </lineage>
</organism>
<feature type="non-terminal residue" evidence="1">
    <location>
        <position position="408"/>
    </location>
</feature>
<evidence type="ECO:0000313" key="2">
    <source>
        <dbReference type="Proteomes" id="UP001139981"/>
    </source>
</evidence>
<accession>A0ACC1LZM5</accession>
<name>A0ACC1LZM5_9FUNG</name>
<dbReference type="Proteomes" id="UP001139981">
    <property type="component" value="Unassembled WGS sequence"/>
</dbReference>
<gene>
    <name evidence="1" type="ORF">IWW38_003837</name>
</gene>
<dbReference type="EMBL" id="JANBVB010001141">
    <property type="protein sequence ID" value="KAJ2890974.1"/>
    <property type="molecule type" value="Genomic_DNA"/>
</dbReference>